<gene>
    <name evidence="6" type="ORF">BXP70_27655</name>
</gene>
<sequence length="190" mass="21187">MRSLLNTLISVATGPKTVEAAKISLQVSPYLLIAKQLVEKYLFSDWDFLSFLLVLILVDTVMGVQRSWKLRTVSSRGFSRIFIKLCLYANMLILSHVMTHFTVRGNPNVLFQWFDYFMYSCMMAREGLSILEHIAFIEPRMVPKALRLRLAVIADEGIVAIPSAASAAAPEPAQPVTASIESPPIDGVLQ</sequence>
<dbReference type="OrthoDB" id="885086at2"/>
<feature type="transmembrane region" description="Helical" evidence="5">
    <location>
        <begin position="44"/>
        <end position="64"/>
    </location>
</feature>
<reference evidence="6 7" key="1">
    <citation type="submission" date="2017-01" db="EMBL/GenBank/DDBJ databases">
        <title>A new Hymenobacter.</title>
        <authorList>
            <person name="Liang Y."/>
            <person name="Feng F."/>
        </authorList>
    </citation>
    <scope>NUCLEOTIDE SEQUENCE [LARGE SCALE GENOMIC DNA]</scope>
    <source>
        <strain evidence="6">MIMBbqt21</strain>
    </source>
</reference>
<comment type="caution">
    <text evidence="6">The sequence shown here is derived from an EMBL/GenBank/DDBJ whole genome shotgun (WGS) entry which is preliminary data.</text>
</comment>
<dbReference type="InterPro" id="IPR006480">
    <property type="entry name" value="Phage_holin_4_1"/>
</dbReference>
<evidence type="ECO:0000256" key="5">
    <source>
        <dbReference type="SAM" id="Phobius"/>
    </source>
</evidence>
<evidence type="ECO:0000256" key="2">
    <source>
        <dbReference type="ARBA" id="ARBA00022692"/>
    </source>
</evidence>
<keyword evidence="3 5" id="KW-1133">Transmembrane helix</keyword>
<evidence type="ECO:0000313" key="7">
    <source>
        <dbReference type="Proteomes" id="UP000194873"/>
    </source>
</evidence>
<protein>
    <recommendedName>
        <fullName evidence="8">Holin</fullName>
    </recommendedName>
</protein>
<dbReference type="Pfam" id="PF05105">
    <property type="entry name" value="Phage_holin_4_1"/>
    <property type="match status" value="1"/>
</dbReference>
<proteinExistence type="predicted"/>
<dbReference type="AlphaFoldDB" id="A0A243W5J3"/>
<dbReference type="EMBL" id="MTSE01000046">
    <property type="protein sequence ID" value="OUJ68667.1"/>
    <property type="molecule type" value="Genomic_DNA"/>
</dbReference>
<name>A0A243W5J3_9BACT</name>
<evidence type="ECO:0000256" key="3">
    <source>
        <dbReference type="ARBA" id="ARBA00022989"/>
    </source>
</evidence>
<keyword evidence="4 5" id="KW-0472">Membrane</keyword>
<keyword evidence="7" id="KW-1185">Reference proteome</keyword>
<dbReference type="Proteomes" id="UP000194873">
    <property type="component" value="Unassembled WGS sequence"/>
</dbReference>
<comment type="subcellular location">
    <subcellularLocation>
        <location evidence="1">Membrane</location>
        <topology evidence="1">Multi-pass membrane protein</topology>
    </subcellularLocation>
</comment>
<organism evidence="6 7">
    <name type="scientific">Hymenobacter crusticola</name>
    <dbReference type="NCBI Taxonomy" id="1770526"/>
    <lineage>
        <taxon>Bacteria</taxon>
        <taxon>Pseudomonadati</taxon>
        <taxon>Bacteroidota</taxon>
        <taxon>Cytophagia</taxon>
        <taxon>Cytophagales</taxon>
        <taxon>Hymenobacteraceae</taxon>
        <taxon>Hymenobacter</taxon>
    </lineage>
</organism>
<evidence type="ECO:0000256" key="4">
    <source>
        <dbReference type="ARBA" id="ARBA00023136"/>
    </source>
</evidence>
<dbReference type="GO" id="GO:0016020">
    <property type="term" value="C:membrane"/>
    <property type="evidence" value="ECO:0007669"/>
    <property type="project" value="UniProtKB-SubCell"/>
</dbReference>
<dbReference type="RefSeq" id="WP_086597349.1">
    <property type="nucleotide sequence ID" value="NZ_MTSE01000046.1"/>
</dbReference>
<dbReference type="NCBIfam" id="NF035928">
    <property type="entry name" value="holin_1"/>
    <property type="match status" value="1"/>
</dbReference>
<dbReference type="NCBIfam" id="TIGR01593">
    <property type="entry name" value="holin_tox_secr"/>
    <property type="match status" value="1"/>
</dbReference>
<evidence type="ECO:0008006" key="8">
    <source>
        <dbReference type="Google" id="ProtNLM"/>
    </source>
</evidence>
<accession>A0A243W5J3</accession>
<feature type="transmembrane region" description="Helical" evidence="5">
    <location>
        <begin position="85"/>
        <end position="104"/>
    </location>
</feature>
<evidence type="ECO:0000256" key="1">
    <source>
        <dbReference type="ARBA" id="ARBA00004141"/>
    </source>
</evidence>
<evidence type="ECO:0000313" key="6">
    <source>
        <dbReference type="EMBL" id="OUJ68667.1"/>
    </source>
</evidence>
<keyword evidence="2 5" id="KW-0812">Transmembrane</keyword>